<dbReference type="Proteomes" id="UP000732619">
    <property type="component" value="Unassembled WGS sequence"/>
</dbReference>
<sequence>MNSRDIIIICATVIILLGIGMFIMANPFGSGETSILTMESDQSLSEGDSLVLKLSDENKTAIAGQRIEINLTHASNGVTENFTLKTNDNGECRLEDLIADNFTLSAKFNGNKDYKPATLSGTIYVKKKSNAKSLSSSSGKYKTDNKVDDVIDGWDPSEHEVSREDLGDGTYRITYDDGYFRIVDEDGNILTYGY</sequence>
<evidence type="ECO:0000313" key="2">
    <source>
        <dbReference type="EMBL" id="MBE6511571.1"/>
    </source>
</evidence>
<keyword evidence="2" id="KW-0645">Protease</keyword>
<feature type="transmembrane region" description="Helical" evidence="1">
    <location>
        <begin position="6"/>
        <end position="25"/>
    </location>
</feature>
<name>A0A8T3VQI7_METOL</name>
<accession>A0A8T3VQI7</accession>
<evidence type="ECO:0000256" key="1">
    <source>
        <dbReference type="SAM" id="Phobius"/>
    </source>
</evidence>
<comment type="caution">
    <text evidence="2">The sequence shown here is derived from an EMBL/GenBank/DDBJ whole genome shotgun (WGS) entry which is preliminary data.</text>
</comment>
<dbReference type="GO" id="GO:0004180">
    <property type="term" value="F:carboxypeptidase activity"/>
    <property type="evidence" value="ECO:0007669"/>
    <property type="project" value="UniProtKB-KW"/>
</dbReference>
<keyword evidence="2" id="KW-0121">Carboxypeptidase</keyword>
<reference evidence="2" key="1">
    <citation type="submission" date="2019-04" db="EMBL/GenBank/DDBJ databases">
        <title>Evolution of Biomass-Degrading Anaerobic Consortia Revealed by Metagenomics.</title>
        <authorList>
            <person name="Peng X."/>
        </authorList>
    </citation>
    <scope>NUCLEOTIDE SEQUENCE</scope>
    <source>
        <strain evidence="2">SIG14</strain>
    </source>
</reference>
<keyword evidence="1" id="KW-1133">Transmembrane helix</keyword>
<dbReference type="EMBL" id="SUTG01000001">
    <property type="protein sequence ID" value="MBE6511571.1"/>
    <property type="molecule type" value="Genomic_DNA"/>
</dbReference>
<gene>
    <name evidence="2" type="ORF">E7Z75_00260</name>
</gene>
<keyword evidence="1" id="KW-0472">Membrane</keyword>
<dbReference type="AlphaFoldDB" id="A0A8T3VQI7"/>
<keyword evidence="2" id="KW-0378">Hydrolase</keyword>
<proteinExistence type="predicted"/>
<organism evidence="2 3">
    <name type="scientific">Methanobrevibacter olleyae</name>
    <dbReference type="NCBI Taxonomy" id="294671"/>
    <lineage>
        <taxon>Archaea</taxon>
        <taxon>Methanobacteriati</taxon>
        <taxon>Methanobacteriota</taxon>
        <taxon>Methanomada group</taxon>
        <taxon>Methanobacteria</taxon>
        <taxon>Methanobacteriales</taxon>
        <taxon>Methanobacteriaceae</taxon>
        <taxon>Methanobrevibacter</taxon>
    </lineage>
</organism>
<keyword evidence="1" id="KW-0812">Transmembrane</keyword>
<evidence type="ECO:0000313" key="3">
    <source>
        <dbReference type="Proteomes" id="UP000732619"/>
    </source>
</evidence>
<protein>
    <submittedName>
        <fullName evidence="2">Carboxypeptidase regulatory-like domain-containing protein</fullName>
    </submittedName>
</protein>